<dbReference type="AlphaFoldDB" id="A0A0G1XNK6"/>
<accession>A0A0G1XNK6</accession>
<dbReference type="Gene3D" id="3.40.960.10">
    <property type="entry name" value="VSR Endonuclease"/>
    <property type="match status" value="1"/>
</dbReference>
<sequence>MRYQFNSPEHKERRRELRGEMPEAERKVWQLLRGRQLNGYKFRRQHGIGPYIVDFYCSETKLFIEIDGDSHYQPTAIAYDQERDAYLRSCGMTILRFTNLDVQLNLDTVAERILEHLKNSDTSPNPS</sequence>
<evidence type="ECO:0000259" key="1">
    <source>
        <dbReference type="Pfam" id="PF04480"/>
    </source>
</evidence>
<dbReference type="PANTHER" id="PTHR38590:SF1">
    <property type="entry name" value="BLL0828 PROTEIN"/>
    <property type="match status" value="1"/>
</dbReference>
<dbReference type="PATRIC" id="fig|1618980.3.peg.261"/>
<comment type="caution">
    <text evidence="2">The sequence shown here is derived from an EMBL/GenBank/DDBJ whole genome shotgun (WGS) entry which is preliminary data.</text>
</comment>
<dbReference type="EMBL" id="LCRI01000012">
    <property type="protein sequence ID" value="KKW32848.1"/>
    <property type="molecule type" value="Genomic_DNA"/>
</dbReference>
<dbReference type="PANTHER" id="PTHR38590">
    <property type="entry name" value="BLL0828 PROTEIN"/>
    <property type="match status" value="1"/>
</dbReference>
<dbReference type="InterPro" id="IPR047216">
    <property type="entry name" value="Endonuclease_DUF559_bact"/>
</dbReference>
<organism evidence="2 3">
    <name type="scientific">Candidatus Uhrbacteria bacterium GW2011_GWA2_53_10</name>
    <dbReference type="NCBI Taxonomy" id="1618980"/>
    <lineage>
        <taxon>Bacteria</taxon>
        <taxon>Candidatus Uhriibacteriota</taxon>
    </lineage>
</organism>
<gene>
    <name evidence="2" type="ORF">UY77_C0012G0015</name>
</gene>
<name>A0A0G1XNK6_9BACT</name>
<reference evidence="2 3" key="1">
    <citation type="journal article" date="2015" name="Nature">
        <title>rRNA introns, odd ribosomes, and small enigmatic genomes across a large radiation of phyla.</title>
        <authorList>
            <person name="Brown C.T."/>
            <person name="Hug L.A."/>
            <person name="Thomas B.C."/>
            <person name="Sharon I."/>
            <person name="Castelle C.J."/>
            <person name="Singh A."/>
            <person name="Wilkins M.J."/>
            <person name="Williams K.H."/>
            <person name="Banfield J.F."/>
        </authorList>
    </citation>
    <scope>NUCLEOTIDE SEQUENCE [LARGE SCALE GENOMIC DNA]</scope>
</reference>
<dbReference type="CDD" id="cd01038">
    <property type="entry name" value="Endonuclease_DUF559"/>
    <property type="match status" value="1"/>
</dbReference>
<dbReference type="InterPro" id="IPR007569">
    <property type="entry name" value="DUF559"/>
</dbReference>
<dbReference type="InterPro" id="IPR011335">
    <property type="entry name" value="Restrct_endonuc-II-like"/>
</dbReference>
<evidence type="ECO:0000313" key="3">
    <source>
        <dbReference type="Proteomes" id="UP000034711"/>
    </source>
</evidence>
<protein>
    <recommendedName>
        <fullName evidence="1">DUF559 domain-containing protein</fullName>
    </recommendedName>
</protein>
<dbReference type="Pfam" id="PF04480">
    <property type="entry name" value="DUF559"/>
    <property type="match status" value="1"/>
</dbReference>
<evidence type="ECO:0000313" key="2">
    <source>
        <dbReference type="EMBL" id="KKW32848.1"/>
    </source>
</evidence>
<dbReference type="SUPFAM" id="SSF52980">
    <property type="entry name" value="Restriction endonuclease-like"/>
    <property type="match status" value="1"/>
</dbReference>
<proteinExistence type="predicted"/>
<feature type="domain" description="DUF559" evidence="1">
    <location>
        <begin position="10"/>
        <end position="117"/>
    </location>
</feature>
<dbReference type="Proteomes" id="UP000034711">
    <property type="component" value="Unassembled WGS sequence"/>
</dbReference>